<proteinExistence type="predicted"/>
<sequence>MAKVISLIERVADELIDQRYTRWTKANHLHNLNDAIAVILMSRPDLGRETKSQTVKKGQSRVDLPDDAYRLLNVNHANGYGLQFVDLYRLNQNYPLWRTMIDAQPTNWTRNDNDSLSFYLFPVPEQDVDIEYDYSRQIIIKVDSDPFPLPPIYEALVFDFMLFRAYSKDGRSEAEAAKATYHLNNFQNALAGKTNTDNAETQRIHSTERRI</sequence>
<dbReference type="InterPro" id="IPR056209">
    <property type="entry name" value="SU10_adaptor"/>
</dbReference>
<dbReference type="Pfam" id="PF24175">
    <property type="entry name" value="SU10_adaptor"/>
    <property type="match status" value="1"/>
</dbReference>
<accession>A0ABY7L9U8</accession>
<organism evidence="2 3">
    <name type="scientific">Salinivibrio proteolyticus</name>
    <dbReference type="NCBI Taxonomy" id="334715"/>
    <lineage>
        <taxon>Bacteria</taxon>
        <taxon>Pseudomonadati</taxon>
        <taxon>Pseudomonadota</taxon>
        <taxon>Gammaproteobacteria</taxon>
        <taxon>Vibrionales</taxon>
        <taxon>Vibrionaceae</taxon>
        <taxon>Salinivibrio</taxon>
    </lineage>
</organism>
<dbReference type="RefSeq" id="WP_269597216.1">
    <property type="nucleotide sequence ID" value="NZ_CP114584.1"/>
</dbReference>
<reference evidence="2" key="1">
    <citation type="submission" date="2022-09" db="EMBL/GenBank/DDBJ databases">
        <authorList>
            <person name="Li Z.-J."/>
        </authorList>
    </citation>
    <scope>NUCLEOTIDE SEQUENCE</scope>
    <source>
        <strain evidence="2">TGB10</strain>
    </source>
</reference>
<gene>
    <name evidence="2" type="ORF">N7E60_08875</name>
</gene>
<protein>
    <recommendedName>
        <fullName evidence="4">Phage tail protein</fullName>
    </recommendedName>
</protein>
<evidence type="ECO:0000313" key="2">
    <source>
        <dbReference type="EMBL" id="WBA13843.1"/>
    </source>
</evidence>
<dbReference type="EMBL" id="CP114584">
    <property type="protein sequence ID" value="WBA13843.1"/>
    <property type="molecule type" value="Genomic_DNA"/>
</dbReference>
<feature type="compositionally biased region" description="Basic and acidic residues" evidence="1">
    <location>
        <begin position="200"/>
        <end position="211"/>
    </location>
</feature>
<keyword evidence="3" id="KW-1185">Reference proteome</keyword>
<feature type="region of interest" description="Disordered" evidence="1">
    <location>
        <begin position="192"/>
        <end position="211"/>
    </location>
</feature>
<evidence type="ECO:0000313" key="3">
    <source>
        <dbReference type="Proteomes" id="UP001164676"/>
    </source>
</evidence>
<evidence type="ECO:0008006" key="4">
    <source>
        <dbReference type="Google" id="ProtNLM"/>
    </source>
</evidence>
<name>A0ABY7L9U8_9GAMM</name>
<dbReference type="Proteomes" id="UP001164676">
    <property type="component" value="Chromosome"/>
</dbReference>
<evidence type="ECO:0000256" key="1">
    <source>
        <dbReference type="SAM" id="MobiDB-lite"/>
    </source>
</evidence>